<evidence type="ECO:0000313" key="2">
    <source>
        <dbReference type="EMBL" id="CUV01625.1"/>
    </source>
</evidence>
<accession>A0A160V8T9</accession>
<proteinExistence type="predicted"/>
<dbReference type="AlphaFoldDB" id="A0A160V8T9"/>
<sequence length="60" mass="5943">MPPYIGIEDVESAIAGMAEVESPVIVEMRDMVKASPVQSGGAAASPTSENPVAGATTAPG</sequence>
<reference evidence="2" key="1">
    <citation type="submission" date="2015-10" db="EMBL/GenBank/DDBJ databases">
        <authorList>
            <person name="Gilbert D.G."/>
        </authorList>
    </citation>
    <scope>NUCLEOTIDE SEQUENCE</scope>
</reference>
<name>A0A160V8T9_9ZZZZ</name>
<dbReference type="EMBL" id="FAXA01000108">
    <property type="protein sequence ID" value="CUV01625.1"/>
    <property type="molecule type" value="Genomic_DNA"/>
</dbReference>
<gene>
    <name evidence="2" type="ORF">MGWOODY_Clf1996</name>
</gene>
<evidence type="ECO:0000256" key="1">
    <source>
        <dbReference type="SAM" id="MobiDB-lite"/>
    </source>
</evidence>
<organism evidence="2">
    <name type="scientific">hydrothermal vent metagenome</name>
    <dbReference type="NCBI Taxonomy" id="652676"/>
    <lineage>
        <taxon>unclassified sequences</taxon>
        <taxon>metagenomes</taxon>
        <taxon>ecological metagenomes</taxon>
    </lineage>
</organism>
<protein>
    <submittedName>
        <fullName evidence="2">Uncharacterized protein</fullName>
    </submittedName>
</protein>
<feature type="region of interest" description="Disordered" evidence="1">
    <location>
        <begin position="35"/>
        <end position="60"/>
    </location>
</feature>